<organism evidence="3 4">
    <name type="scientific">Polyplosphaeria fusca</name>
    <dbReference type="NCBI Taxonomy" id="682080"/>
    <lineage>
        <taxon>Eukaryota</taxon>
        <taxon>Fungi</taxon>
        <taxon>Dikarya</taxon>
        <taxon>Ascomycota</taxon>
        <taxon>Pezizomycotina</taxon>
        <taxon>Dothideomycetes</taxon>
        <taxon>Pleosporomycetidae</taxon>
        <taxon>Pleosporales</taxon>
        <taxon>Tetraplosphaeriaceae</taxon>
        <taxon>Polyplosphaeria</taxon>
    </lineage>
</organism>
<evidence type="ECO:0000313" key="4">
    <source>
        <dbReference type="Proteomes" id="UP000799444"/>
    </source>
</evidence>
<sequence>MRLLNANTLEFEEFHKNAKPPYIILSHTWGPEEVSYQDIGSAATEEEITRRSGYDKIVQMARIATSRNYTYFWIDTCCIDKSSSSELQESINSMYHWYQDSNMCFVYLEDGEPLSKDFAQHEKEFRNIISKSRWITRGWTLQELIAPRAIVFSDRYWKVYHLNKPLQNQIVSESAKVPSTALGSGNLGAYSVAQKFSWAASRSTTRIEDEAYCLLGLFDIHMPMLYGEGQKAFVRLQEQLVQTSNDDSLFAWRSSDSGPYIHRGLLARSPRESLPGTSWRRWKE</sequence>
<name>A0A9P4QQ45_9PLEO</name>
<feature type="domain" description="Heterokaryon incompatibility" evidence="1">
    <location>
        <begin position="22"/>
        <end position="115"/>
    </location>
</feature>
<dbReference type="PANTHER" id="PTHR10622:SF10">
    <property type="entry name" value="HET DOMAIN-CONTAINING PROTEIN"/>
    <property type="match status" value="1"/>
</dbReference>
<dbReference type="Pfam" id="PF26640">
    <property type="entry name" value="DUF8212"/>
    <property type="match status" value="1"/>
</dbReference>
<accession>A0A9P4QQ45</accession>
<keyword evidence="4" id="KW-1185">Reference proteome</keyword>
<dbReference type="InterPro" id="IPR010730">
    <property type="entry name" value="HET"/>
</dbReference>
<reference evidence="3" key="1">
    <citation type="journal article" date="2020" name="Stud. Mycol.">
        <title>101 Dothideomycetes genomes: a test case for predicting lifestyles and emergence of pathogens.</title>
        <authorList>
            <person name="Haridas S."/>
            <person name="Albert R."/>
            <person name="Binder M."/>
            <person name="Bloem J."/>
            <person name="Labutti K."/>
            <person name="Salamov A."/>
            <person name="Andreopoulos B."/>
            <person name="Baker S."/>
            <person name="Barry K."/>
            <person name="Bills G."/>
            <person name="Bluhm B."/>
            <person name="Cannon C."/>
            <person name="Castanera R."/>
            <person name="Culley D."/>
            <person name="Daum C."/>
            <person name="Ezra D."/>
            <person name="Gonzalez J."/>
            <person name="Henrissat B."/>
            <person name="Kuo A."/>
            <person name="Liang C."/>
            <person name="Lipzen A."/>
            <person name="Lutzoni F."/>
            <person name="Magnuson J."/>
            <person name="Mondo S."/>
            <person name="Nolan M."/>
            <person name="Ohm R."/>
            <person name="Pangilinan J."/>
            <person name="Park H.-J."/>
            <person name="Ramirez L."/>
            <person name="Alfaro M."/>
            <person name="Sun H."/>
            <person name="Tritt A."/>
            <person name="Yoshinaga Y."/>
            <person name="Zwiers L.-H."/>
            <person name="Turgeon B."/>
            <person name="Goodwin S."/>
            <person name="Spatafora J."/>
            <person name="Crous P."/>
            <person name="Grigoriev I."/>
        </authorList>
    </citation>
    <scope>NUCLEOTIDE SEQUENCE</scope>
    <source>
        <strain evidence="3">CBS 125425</strain>
    </source>
</reference>
<evidence type="ECO:0000313" key="3">
    <source>
        <dbReference type="EMBL" id="KAF2728861.1"/>
    </source>
</evidence>
<feature type="domain" description="DUF8212" evidence="2">
    <location>
        <begin position="231"/>
        <end position="263"/>
    </location>
</feature>
<dbReference type="Proteomes" id="UP000799444">
    <property type="component" value="Unassembled WGS sequence"/>
</dbReference>
<gene>
    <name evidence="3" type="ORF">EJ04DRAFT_538181</name>
</gene>
<evidence type="ECO:0000259" key="1">
    <source>
        <dbReference type="Pfam" id="PF06985"/>
    </source>
</evidence>
<comment type="caution">
    <text evidence="3">The sequence shown here is derived from an EMBL/GenBank/DDBJ whole genome shotgun (WGS) entry which is preliminary data.</text>
</comment>
<dbReference type="EMBL" id="ML996264">
    <property type="protein sequence ID" value="KAF2728861.1"/>
    <property type="molecule type" value="Genomic_DNA"/>
</dbReference>
<dbReference type="InterPro" id="IPR058525">
    <property type="entry name" value="DUF8212"/>
</dbReference>
<evidence type="ECO:0000259" key="2">
    <source>
        <dbReference type="Pfam" id="PF26640"/>
    </source>
</evidence>
<dbReference type="AlphaFoldDB" id="A0A9P4QQ45"/>
<dbReference type="PANTHER" id="PTHR10622">
    <property type="entry name" value="HET DOMAIN-CONTAINING PROTEIN"/>
    <property type="match status" value="1"/>
</dbReference>
<protein>
    <submittedName>
        <fullName evidence="3">HET-domain-containing protein</fullName>
    </submittedName>
</protein>
<dbReference type="OrthoDB" id="20872at2759"/>
<dbReference type="Pfam" id="PF06985">
    <property type="entry name" value="HET"/>
    <property type="match status" value="1"/>
</dbReference>
<proteinExistence type="predicted"/>